<dbReference type="EMBL" id="JAAAMV010000022">
    <property type="protein sequence ID" value="NBD26606.1"/>
    <property type="molecule type" value="Genomic_DNA"/>
</dbReference>
<dbReference type="InterPro" id="IPR046335">
    <property type="entry name" value="LacI/GalR-like_sensor"/>
</dbReference>
<dbReference type="InterPro" id="IPR036390">
    <property type="entry name" value="WH_DNA-bd_sf"/>
</dbReference>
<evidence type="ECO:0000256" key="1">
    <source>
        <dbReference type="ARBA" id="ARBA00023015"/>
    </source>
</evidence>
<dbReference type="Gene3D" id="3.40.50.2300">
    <property type="match status" value="2"/>
</dbReference>
<keyword evidence="7" id="KW-1185">Reference proteome</keyword>
<evidence type="ECO:0000313" key="7">
    <source>
        <dbReference type="Proteomes" id="UP000665561"/>
    </source>
</evidence>
<dbReference type="PANTHER" id="PTHR30146:SF109">
    <property type="entry name" value="HTH-TYPE TRANSCRIPTIONAL REGULATOR GALS"/>
    <property type="match status" value="1"/>
</dbReference>
<dbReference type="Pfam" id="PF00392">
    <property type="entry name" value="GntR"/>
    <property type="match status" value="1"/>
</dbReference>
<dbReference type="CDD" id="cd06267">
    <property type="entry name" value="PBP1_LacI_sugar_binding-like"/>
    <property type="match status" value="1"/>
</dbReference>
<evidence type="ECO:0000256" key="3">
    <source>
        <dbReference type="ARBA" id="ARBA00023163"/>
    </source>
</evidence>
<accession>A0ABW9XWF5</accession>
<evidence type="ECO:0000256" key="4">
    <source>
        <dbReference type="SAM" id="MobiDB-lite"/>
    </source>
</evidence>
<evidence type="ECO:0000259" key="5">
    <source>
        <dbReference type="PROSITE" id="PS50949"/>
    </source>
</evidence>
<name>A0ABW9XWF5_9BACL</name>
<dbReference type="PROSITE" id="PS50949">
    <property type="entry name" value="HTH_GNTR"/>
    <property type="match status" value="1"/>
</dbReference>
<evidence type="ECO:0000313" key="6">
    <source>
        <dbReference type="EMBL" id="NBD26606.1"/>
    </source>
</evidence>
<feature type="domain" description="HTH gntR-type" evidence="5">
    <location>
        <begin position="8"/>
        <end position="76"/>
    </location>
</feature>
<dbReference type="RefSeq" id="WP_161745551.1">
    <property type="nucleotide sequence ID" value="NZ_JAAAMV010000022.1"/>
</dbReference>
<dbReference type="InterPro" id="IPR028082">
    <property type="entry name" value="Peripla_BP_I"/>
</dbReference>
<gene>
    <name evidence="6" type="ORF">GT019_22255</name>
</gene>
<dbReference type="Proteomes" id="UP000665561">
    <property type="component" value="Unassembled WGS sequence"/>
</dbReference>
<comment type="caution">
    <text evidence="6">The sequence shown here is derived from an EMBL/GenBank/DDBJ whole genome shotgun (WGS) entry which is preliminary data.</text>
</comment>
<organism evidence="6 7">
    <name type="scientific">Paenibacillus glycinis</name>
    <dbReference type="NCBI Taxonomy" id="2697035"/>
    <lineage>
        <taxon>Bacteria</taxon>
        <taxon>Bacillati</taxon>
        <taxon>Bacillota</taxon>
        <taxon>Bacilli</taxon>
        <taxon>Bacillales</taxon>
        <taxon>Paenibacillaceae</taxon>
        <taxon>Paenibacillus</taxon>
    </lineage>
</organism>
<dbReference type="Pfam" id="PF13377">
    <property type="entry name" value="Peripla_BP_3"/>
    <property type="match status" value="1"/>
</dbReference>
<proteinExistence type="predicted"/>
<dbReference type="SMART" id="SM00345">
    <property type="entry name" value="HTH_GNTR"/>
    <property type="match status" value="1"/>
</dbReference>
<dbReference type="CDD" id="cd07377">
    <property type="entry name" value="WHTH_GntR"/>
    <property type="match status" value="1"/>
</dbReference>
<dbReference type="PRINTS" id="PR00035">
    <property type="entry name" value="HTHGNTR"/>
</dbReference>
<dbReference type="SUPFAM" id="SSF53822">
    <property type="entry name" value="Periplasmic binding protein-like I"/>
    <property type="match status" value="1"/>
</dbReference>
<keyword evidence="1" id="KW-0805">Transcription regulation</keyword>
<protein>
    <submittedName>
        <fullName evidence="6">Substrate-binding domain-containing protein</fullName>
    </submittedName>
</protein>
<dbReference type="InterPro" id="IPR000524">
    <property type="entry name" value="Tscrpt_reg_HTH_GntR"/>
</dbReference>
<keyword evidence="3" id="KW-0804">Transcription</keyword>
<dbReference type="InterPro" id="IPR036388">
    <property type="entry name" value="WH-like_DNA-bd_sf"/>
</dbReference>
<evidence type="ECO:0000256" key="2">
    <source>
        <dbReference type="ARBA" id="ARBA00023125"/>
    </source>
</evidence>
<reference evidence="6 7" key="1">
    <citation type="submission" date="2020-01" db="EMBL/GenBank/DDBJ databases">
        <title>Paenibacillus soybeanensis sp. nov. isolated from the nodules of soybean (Glycine max(L.) Merr).</title>
        <authorList>
            <person name="Wang H."/>
        </authorList>
    </citation>
    <scope>NUCLEOTIDE SEQUENCE [LARGE SCALE GENOMIC DNA]</scope>
    <source>
        <strain evidence="6 7">T1</strain>
    </source>
</reference>
<dbReference type="Gene3D" id="1.10.10.10">
    <property type="entry name" value="Winged helix-like DNA-binding domain superfamily/Winged helix DNA-binding domain"/>
    <property type="match status" value="1"/>
</dbReference>
<feature type="region of interest" description="Disordered" evidence="4">
    <location>
        <begin position="78"/>
        <end position="101"/>
    </location>
</feature>
<keyword evidence="2" id="KW-0238">DNA-binding</keyword>
<sequence>MSKSTNRRILYVETAAKVERIIKARQLKPHDPVPSEGELASLFGISRMTAKLALDMLARQGCVYRLKRKGTFMAEASADSDCAAPEQEGPTSGSDGAYDQPSESRKRIAFVFPVLDDYTSRIVSALETAARSFDFELIIKLSKDLNDEDACLRQLHGDGVDGVLLFARGRNHCSPVALELREAGCPIVLVDRMFSGAAMDFVVHDSFQGMYDMVKLFIEAGHRDIGFVSNPFQGVSSIDDRYKGYMKALIDHDIPVHSQYIHIVELANNYTNYRDENPELERFLRKNPKLTAVASGDDYLAAAVYFSAQRLNKAVPEQLSLSGFSDSQLAMMLPVQLTTVAQPVDELVQRAVQALFDRMLGRGGKKPITIRIQTRLIERMSLARLSNELETMQTSGLGIS</sequence>
<dbReference type="PANTHER" id="PTHR30146">
    <property type="entry name" value="LACI-RELATED TRANSCRIPTIONAL REPRESSOR"/>
    <property type="match status" value="1"/>
</dbReference>
<dbReference type="SUPFAM" id="SSF46785">
    <property type="entry name" value="Winged helix' DNA-binding domain"/>
    <property type="match status" value="1"/>
</dbReference>